<gene>
    <name evidence="1" type="ORF">LCGC14_0680140</name>
</gene>
<organism evidence="1">
    <name type="scientific">marine sediment metagenome</name>
    <dbReference type="NCBI Taxonomy" id="412755"/>
    <lineage>
        <taxon>unclassified sequences</taxon>
        <taxon>metagenomes</taxon>
        <taxon>ecological metagenomes</taxon>
    </lineage>
</organism>
<dbReference type="EMBL" id="LAZR01001371">
    <property type="protein sequence ID" value="KKN45696.1"/>
    <property type="molecule type" value="Genomic_DNA"/>
</dbReference>
<protein>
    <submittedName>
        <fullName evidence="1">Uncharacterized protein</fullName>
    </submittedName>
</protein>
<dbReference type="AlphaFoldDB" id="A0A0F9T9Q0"/>
<feature type="non-terminal residue" evidence="1">
    <location>
        <position position="43"/>
    </location>
</feature>
<sequence length="43" mass="4748">MGNFKLNFLEKLKELDKLKLPKGSFAITGSGPLAIRNITEAQD</sequence>
<evidence type="ECO:0000313" key="1">
    <source>
        <dbReference type="EMBL" id="KKN45696.1"/>
    </source>
</evidence>
<comment type="caution">
    <text evidence="1">The sequence shown here is derived from an EMBL/GenBank/DDBJ whole genome shotgun (WGS) entry which is preliminary data.</text>
</comment>
<name>A0A0F9T9Q0_9ZZZZ</name>
<accession>A0A0F9T9Q0</accession>
<proteinExistence type="predicted"/>
<reference evidence="1" key="1">
    <citation type="journal article" date="2015" name="Nature">
        <title>Complex archaea that bridge the gap between prokaryotes and eukaryotes.</title>
        <authorList>
            <person name="Spang A."/>
            <person name="Saw J.H."/>
            <person name="Jorgensen S.L."/>
            <person name="Zaremba-Niedzwiedzka K."/>
            <person name="Martijn J."/>
            <person name="Lind A.E."/>
            <person name="van Eijk R."/>
            <person name="Schleper C."/>
            <person name="Guy L."/>
            <person name="Ettema T.J."/>
        </authorList>
    </citation>
    <scope>NUCLEOTIDE SEQUENCE</scope>
</reference>